<gene>
    <name evidence="1" type="ORF">LEP1GSC199_2806</name>
</gene>
<comment type="caution">
    <text evidence="1">The sequence shown here is derived from an EMBL/GenBank/DDBJ whole genome shotgun (WGS) entry which is preliminary data.</text>
</comment>
<protein>
    <recommendedName>
        <fullName evidence="3">Transposase domain protein</fullName>
    </recommendedName>
</protein>
<dbReference type="EMBL" id="AOGY02000046">
    <property type="protein sequence ID" value="EMY69827.1"/>
    <property type="molecule type" value="Genomic_DNA"/>
</dbReference>
<proteinExistence type="predicted"/>
<dbReference type="AlphaFoldDB" id="N1W9D6"/>
<evidence type="ECO:0000313" key="2">
    <source>
        <dbReference type="Proteomes" id="UP000012227"/>
    </source>
</evidence>
<evidence type="ECO:0000313" key="1">
    <source>
        <dbReference type="EMBL" id="EMY69827.1"/>
    </source>
</evidence>
<accession>N1W9D6</accession>
<reference evidence="1 2" key="1">
    <citation type="submission" date="2013-03" db="EMBL/GenBank/DDBJ databases">
        <authorList>
            <person name="Harkins D.M."/>
            <person name="Durkin A.S."/>
            <person name="Brinkac L.M."/>
            <person name="Haft D.H."/>
            <person name="Selengut J.D."/>
            <person name="Sanka R."/>
            <person name="DePew J."/>
            <person name="Purushe J."/>
            <person name="Galloway R.L."/>
            <person name="Vinetz J.M."/>
            <person name="Sutton G.G."/>
            <person name="Nierman W.C."/>
            <person name="Fouts D.E."/>
        </authorList>
    </citation>
    <scope>NUCLEOTIDE SEQUENCE [LARGE SCALE GENOMIC DNA]</scope>
    <source>
        <strain evidence="1 2">Waz Holland</strain>
    </source>
</reference>
<dbReference type="RefSeq" id="WP_002981770.1">
    <property type="nucleotide sequence ID" value="NZ_AOGY02000046.1"/>
</dbReference>
<evidence type="ECO:0008006" key="3">
    <source>
        <dbReference type="Google" id="ProtNLM"/>
    </source>
</evidence>
<dbReference type="Proteomes" id="UP000012227">
    <property type="component" value="Unassembled WGS sequence"/>
</dbReference>
<sequence>METIYIGIDWSRDFVDLAIINGDGNLLLGDKILITKMDSKVRFNYRSVSESVSNRCRYRKL</sequence>
<organism evidence="1 2">
    <name type="scientific">Leptospira vanthielii serovar Holland str. Waz Holland = ATCC 700522</name>
    <dbReference type="NCBI Taxonomy" id="1218591"/>
    <lineage>
        <taxon>Bacteria</taxon>
        <taxon>Pseudomonadati</taxon>
        <taxon>Spirochaetota</taxon>
        <taxon>Spirochaetia</taxon>
        <taxon>Leptospirales</taxon>
        <taxon>Leptospiraceae</taxon>
        <taxon>Leptospira</taxon>
    </lineage>
</organism>
<name>N1W9D6_9LEPT</name>
<dbReference type="STRING" id="1218591.LEP1GSC199_2806"/>